<accession>A0A7R8H8Y6</accession>
<keyword evidence="2" id="KW-1185">Reference proteome</keyword>
<sequence length="106" mass="12410">MTEISCSRQSHFLTLLHFECKGEGDKQRHLVQRSTVRQILEVEKKIRILRLLKFSGRTTSEIKAMLDEDLINPAIKENHSYEGTVYRYKTRIDYKTVLATQVVLSK</sequence>
<gene>
    <name evidence="1" type="ORF">LSAA_9917</name>
</gene>
<dbReference type="Proteomes" id="UP000675881">
    <property type="component" value="Chromosome 5"/>
</dbReference>
<organism evidence="1 2">
    <name type="scientific">Lepeophtheirus salmonis</name>
    <name type="common">Salmon louse</name>
    <name type="synonym">Caligus salmonis</name>
    <dbReference type="NCBI Taxonomy" id="72036"/>
    <lineage>
        <taxon>Eukaryota</taxon>
        <taxon>Metazoa</taxon>
        <taxon>Ecdysozoa</taxon>
        <taxon>Arthropoda</taxon>
        <taxon>Crustacea</taxon>
        <taxon>Multicrustacea</taxon>
        <taxon>Hexanauplia</taxon>
        <taxon>Copepoda</taxon>
        <taxon>Siphonostomatoida</taxon>
        <taxon>Caligidae</taxon>
        <taxon>Lepeophtheirus</taxon>
    </lineage>
</organism>
<evidence type="ECO:0000313" key="2">
    <source>
        <dbReference type="Proteomes" id="UP000675881"/>
    </source>
</evidence>
<name>A0A7R8H8Y6_LEPSM</name>
<proteinExistence type="predicted"/>
<reference evidence="1" key="1">
    <citation type="submission" date="2021-02" db="EMBL/GenBank/DDBJ databases">
        <authorList>
            <person name="Bekaert M."/>
        </authorList>
    </citation>
    <scope>NUCLEOTIDE SEQUENCE</scope>
    <source>
        <strain evidence="1">IoA-00</strain>
    </source>
</reference>
<protein>
    <submittedName>
        <fullName evidence="1">(salmon louse) hypothetical protein</fullName>
    </submittedName>
</protein>
<evidence type="ECO:0000313" key="1">
    <source>
        <dbReference type="EMBL" id="CAF2947734.1"/>
    </source>
</evidence>
<dbReference type="EMBL" id="HG994584">
    <property type="protein sequence ID" value="CAF2947734.1"/>
    <property type="molecule type" value="Genomic_DNA"/>
</dbReference>
<dbReference type="AlphaFoldDB" id="A0A7R8H8Y6"/>